<name>A0A2A3ZMN3_BREAU</name>
<keyword evidence="1" id="KW-1133">Transmembrane helix</keyword>
<gene>
    <name evidence="4" type="ORF">CIK59_16270</name>
</gene>
<dbReference type="InterPro" id="IPR007235">
    <property type="entry name" value="Glyco_trans_28_C"/>
</dbReference>
<keyword evidence="1" id="KW-0472">Membrane</keyword>
<keyword evidence="2" id="KW-0732">Signal</keyword>
<protein>
    <recommendedName>
        <fullName evidence="3">Glycosyl transferase family 28 C-terminal domain-containing protein</fullName>
    </recommendedName>
</protein>
<dbReference type="Pfam" id="PF04101">
    <property type="entry name" value="Glyco_tran_28_C"/>
    <property type="match status" value="1"/>
</dbReference>
<dbReference type="Proteomes" id="UP000217881">
    <property type="component" value="Unassembled WGS sequence"/>
</dbReference>
<evidence type="ECO:0000313" key="5">
    <source>
        <dbReference type="Proteomes" id="UP000217881"/>
    </source>
</evidence>
<evidence type="ECO:0000256" key="2">
    <source>
        <dbReference type="SAM" id="SignalP"/>
    </source>
</evidence>
<sequence>MGKRFKSALVGMGVATALLAAAGPATVLSSTPDIRSSALAVWAAVFGTWILAVLCAVVVYLDRRTSRMLMTLRRELAAKNNRDVIAEVRDIRVKQSRHEFKQELLLDRIDASATTLLGDVDSLRADEVVPELMPVQWHGGEPGGPKVLFVTSNGSGMGHLSRCLAIASEAERSGCRTAVLTLSTAWEVVREWGYPVIYHPSSAASPWTLSTWNRSFARYLQRRISTDRPDVIVFDGTAVYRGVTQVARRLEIPLVWLRRGMWKEGVTRVQYDRPFDVADFVIVPGEVTGEAPHDQNQVSYVGPVSQASQLEILNSEAAKRALGLDKDKQYALIQVGSAQLDGQSAVSASIECLNALNSELTPVVLVSPVADREPEIPGAVVVHGRYPLAPYLKAFEFAVCSAGYNSVHENLAVGLPAVYVPNTDAVTDDQTARAELVAESGLGLVACSVTELNIEMSNMVSLDRRTALIAALAARQAADGSNATITELLQIMDETRIESLHPDGTNDDAIDS</sequence>
<evidence type="ECO:0000256" key="1">
    <source>
        <dbReference type="SAM" id="Phobius"/>
    </source>
</evidence>
<dbReference type="AlphaFoldDB" id="A0A2A3ZMN3"/>
<feature type="chain" id="PRO_5038829916" description="Glycosyl transferase family 28 C-terminal domain-containing protein" evidence="2">
    <location>
        <begin position="23"/>
        <end position="512"/>
    </location>
</feature>
<dbReference type="SUPFAM" id="SSF53756">
    <property type="entry name" value="UDP-Glycosyltransferase/glycogen phosphorylase"/>
    <property type="match status" value="1"/>
</dbReference>
<feature type="signal peptide" evidence="2">
    <location>
        <begin position="1"/>
        <end position="22"/>
    </location>
</feature>
<feature type="transmembrane region" description="Helical" evidence="1">
    <location>
        <begin position="39"/>
        <end position="61"/>
    </location>
</feature>
<dbReference type="Gene3D" id="3.40.50.2000">
    <property type="entry name" value="Glycogen Phosphorylase B"/>
    <property type="match status" value="2"/>
</dbReference>
<evidence type="ECO:0000259" key="3">
    <source>
        <dbReference type="Pfam" id="PF04101"/>
    </source>
</evidence>
<dbReference type="PANTHER" id="PTHR21015:SF22">
    <property type="entry name" value="GLYCOSYLTRANSFERASE"/>
    <property type="match status" value="1"/>
</dbReference>
<dbReference type="PANTHER" id="PTHR21015">
    <property type="entry name" value="UDP-N-ACETYLGLUCOSAMINE--N-ACETYLMURAMYL-(PENTAPEPTIDE) PYROPHOSPHORYL-UNDECAPRENOL N-ACETYLGLUCOSAMINE TRANSFERASE 1"/>
    <property type="match status" value="1"/>
</dbReference>
<proteinExistence type="predicted"/>
<comment type="caution">
    <text evidence="4">The sequence shown here is derived from an EMBL/GenBank/DDBJ whole genome shotgun (WGS) entry which is preliminary data.</text>
</comment>
<accession>A0A2A3ZMN3</accession>
<reference evidence="4 5" key="1">
    <citation type="journal article" date="2017" name="Elife">
        <title>Extensive horizontal gene transfer in cheese-associated bacteria.</title>
        <authorList>
            <person name="Bonham K.S."/>
            <person name="Wolfe B.E."/>
            <person name="Dutton R.J."/>
        </authorList>
    </citation>
    <scope>NUCLEOTIDE SEQUENCE [LARGE SCALE GENOMIC DNA]</scope>
    <source>
        <strain evidence="4 5">738_8</strain>
    </source>
</reference>
<evidence type="ECO:0000313" key="4">
    <source>
        <dbReference type="EMBL" id="PCC52645.1"/>
    </source>
</evidence>
<keyword evidence="1" id="KW-0812">Transmembrane</keyword>
<dbReference type="EMBL" id="NRHA01000020">
    <property type="protein sequence ID" value="PCC52645.1"/>
    <property type="molecule type" value="Genomic_DNA"/>
</dbReference>
<dbReference type="GO" id="GO:0016758">
    <property type="term" value="F:hexosyltransferase activity"/>
    <property type="evidence" value="ECO:0007669"/>
    <property type="project" value="InterPro"/>
</dbReference>
<organism evidence="4 5">
    <name type="scientific">Brevibacterium aurantiacum</name>
    <dbReference type="NCBI Taxonomy" id="273384"/>
    <lineage>
        <taxon>Bacteria</taxon>
        <taxon>Bacillati</taxon>
        <taxon>Actinomycetota</taxon>
        <taxon>Actinomycetes</taxon>
        <taxon>Micrococcales</taxon>
        <taxon>Brevibacteriaceae</taxon>
        <taxon>Brevibacterium</taxon>
    </lineage>
</organism>
<feature type="domain" description="Glycosyl transferase family 28 C-terminal" evidence="3">
    <location>
        <begin position="388"/>
        <end position="445"/>
    </location>
</feature>